<gene>
    <name evidence="2" type="ORF">EA472_10450</name>
</gene>
<evidence type="ECO:0000259" key="1">
    <source>
        <dbReference type="SMART" id="SM00359"/>
    </source>
</evidence>
<dbReference type="EMBL" id="REFZ01000006">
    <property type="protein sequence ID" value="RQH00278.1"/>
    <property type="molecule type" value="Genomic_DNA"/>
</dbReference>
<accession>A0A3N6MCA6</accession>
<dbReference type="Gene3D" id="2.30.130.10">
    <property type="entry name" value="PUA domain"/>
    <property type="match status" value="1"/>
</dbReference>
<dbReference type="InterPro" id="IPR038250">
    <property type="entry name" value="TGT_C2_sf"/>
</dbReference>
<dbReference type="Pfam" id="PF01472">
    <property type="entry name" value="PUA"/>
    <property type="match status" value="1"/>
</dbReference>
<dbReference type="Proteomes" id="UP000281431">
    <property type="component" value="Unassembled WGS sequence"/>
</dbReference>
<dbReference type="GO" id="GO:0003723">
    <property type="term" value="F:RNA binding"/>
    <property type="evidence" value="ECO:0007669"/>
    <property type="project" value="InterPro"/>
</dbReference>
<dbReference type="InterPro" id="IPR004521">
    <property type="entry name" value="Uncharacterised_CHP00451"/>
</dbReference>
<proteinExistence type="predicted"/>
<dbReference type="InterPro" id="IPR029402">
    <property type="entry name" value="TGT_C2"/>
</dbReference>
<dbReference type="NCBIfam" id="TIGR00451">
    <property type="entry name" value="unchar_dom_2"/>
    <property type="match status" value="1"/>
</dbReference>
<dbReference type="SUPFAM" id="SSF88802">
    <property type="entry name" value="Pre-PUA domain"/>
    <property type="match status" value="1"/>
</dbReference>
<dbReference type="SUPFAM" id="SSF88697">
    <property type="entry name" value="PUA domain-like"/>
    <property type="match status" value="1"/>
</dbReference>
<dbReference type="PROSITE" id="PS50890">
    <property type="entry name" value="PUA"/>
    <property type="match status" value="1"/>
</dbReference>
<protein>
    <submittedName>
        <fullName evidence="2">PUA domain containing protein</fullName>
    </submittedName>
</protein>
<dbReference type="Gene3D" id="3.10.450.90">
    <property type="entry name" value="ArcTGT, C2 domain"/>
    <property type="match status" value="1"/>
</dbReference>
<keyword evidence="3" id="KW-1185">Reference proteome</keyword>
<evidence type="ECO:0000313" key="3">
    <source>
        <dbReference type="Proteomes" id="UP000281431"/>
    </source>
</evidence>
<dbReference type="Pfam" id="PF14810">
    <property type="entry name" value="TGT_C2"/>
    <property type="match status" value="1"/>
</dbReference>
<dbReference type="CDD" id="cd21149">
    <property type="entry name" value="PUA_archaeosine_TGT"/>
    <property type="match status" value="1"/>
</dbReference>
<feature type="domain" description="PUA" evidence="1">
    <location>
        <begin position="91"/>
        <end position="165"/>
    </location>
</feature>
<name>A0A3N6MCA6_NATCH</name>
<dbReference type="OrthoDB" id="7576at2157"/>
<dbReference type="InterPro" id="IPR036974">
    <property type="entry name" value="PUA_sf"/>
</dbReference>
<dbReference type="SMART" id="SM00359">
    <property type="entry name" value="PUA"/>
    <property type="match status" value="1"/>
</dbReference>
<organism evidence="2 3">
    <name type="scientific">Natrarchaeobius chitinivorans</name>
    <dbReference type="NCBI Taxonomy" id="1679083"/>
    <lineage>
        <taxon>Archaea</taxon>
        <taxon>Methanobacteriati</taxon>
        <taxon>Methanobacteriota</taxon>
        <taxon>Stenosarchaea group</taxon>
        <taxon>Halobacteria</taxon>
        <taxon>Halobacteriales</taxon>
        <taxon>Natrialbaceae</taxon>
        <taxon>Natrarchaeobius</taxon>
    </lineage>
</organism>
<dbReference type="InterPro" id="IPR015947">
    <property type="entry name" value="PUA-like_sf"/>
</dbReference>
<reference evidence="2 3" key="1">
    <citation type="submission" date="2018-10" db="EMBL/GenBank/DDBJ databases">
        <title>Natrarchaeobius chitinivorans gen. nov., sp. nov., and Natrarchaeobius haloalkaliphilus sp. nov., alkaliphilic, chitin-utilizing haloarchaea from hypersaline alkaline lakes.</title>
        <authorList>
            <person name="Sorokin D.Y."/>
            <person name="Elcheninov A.G."/>
            <person name="Kostrikina N.A."/>
            <person name="Bale N.J."/>
            <person name="Sinninghe Damste J.S."/>
            <person name="Khijniak T.V."/>
            <person name="Kublanov I.V."/>
            <person name="Toshchakov S.V."/>
        </authorList>
    </citation>
    <scope>NUCLEOTIDE SEQUENCE [LARGE SCALE GENOMIC DNA]</scope>
    <source>
        <strain evidence="2 3">AArcht7</strain>
    </source>
</reference>
<dbReference type="InterPro" id="IPR002478">
    <property type="entry name" value="PUA"/>
</dbReference>
<evidence type="ECO:0000313" key="2">
    <source>
        <dbReference type="EMBL" id="RQH00278.1"/>
    </source>
</evidence>
<sequence>MSESADDVEPTDGRAGLSNLRTIADYQFGAGAGSALFPPEESLAIKRTSSGRPQQVHSDDGRVVSFGVDGRFTLGLEGGRRLLEGLADSSYRVVVDDESEPFVRDEKNVFAKFVLAVDPGIRPGDEVLVVHERGELLAVGRAELDGDAITDFETGMAVNVREGAPADDQ</sequence>
<dbReference type="AlphaFoldDB" id="A0A3N6MCA6"/>
<comment type="caution">
    <text evidence="2">The sequence shown here is derived from an EMBL/GenBank/DDBJ whole genome shotgun (WGS) entry which is preliminary data.</text>
</comment>